<proteinExistence type="predicted"/>
<evidence type="ECO:0000313" key="1">
    <source>
        <dbReference type="EMBL" id="ESO04087.1"/>
    </source>
</evidence>
<accession>T1F6H5</accession>
<organism evidence="2 3">
    <name type="scientific">Helobdella robusta</name>
    <name type="common">Californian leech</name>
    <dbReference type="NCBI Taxonomy" id="6412"/>
    <lineage>
        <taxon>Eukaryota</taxon>
        <taxon>Metazoa</taxon>
        <taxon>Spiralia</taxon>
        <taxon>Lophotrochozoa</taxon>
        <taxon>Annelida</taxon>
        <taxon>Clitellata</taxon>
        <taxon>Hirudinea</taxon>
        <taxon>Rhynchobdellida</taxon>
        <taxon>Glossiphoniidae</taxon>
        <taxon>Helobdella</taxon>
    </lineage>
</organism>
<dbReference type="EMBL" id="KB096551">
    <property type="protein sequence ID" value="ESO04087.1"/>
    <property type="molecule type" value="Genomic_DNA"/>
</dbReference>
<reference evidence="3" key="1">
    <citation type="submission" date="2012-12" db="EMBL/GenBank/DDBJ databases">
        <authorList>
            <person name="Hellsten U."/>
            <person name="Grimwood J."/>
            <person name="Chapman J.A."/>
            <person name="Shapiro H."/>
            <person name="Aerts A."/>
            <person name="Otillar R.P."/>
            <person name="Terry A.Y."/>
            <person name="Boore J.L."/>
            <person name="Simakov O."/>
            <person name="Marletaz F."/>
            <person name="Cho S.-J."/>
            <person name="Edsinger-Gonzales E."/>
            <person name="Havlak P."/>
            <person name="Kuo D.-H."/>
            <person name="Larsson T."/>
            <person name="Lv J."/>
            <person name="Arendt D."/>
            <person name="Savage R."/>
            <person name="Osoegawa K."/>
            <person name="de Jong P."/>
            <person name="Lindberg D.R."/>
            <person name="Seaver E.C."/>
            <person name="Weisblat D.A."/>
            <person name="Putnam N.H."/>
            <person name="Grigoriev I.V."/>
            <person name="Rokhsar D.S."/>
        </authorList>
    </citation>
    <scope>NUCLEOTIDE SEQUENCE</scope>
</reference>
<sequence>MAYVVLGFGRFGQSMLKTISDPSVLQLVQYCSYLYVLQKRGFDGFQALPYSVYIDPANHSSQDVLSIISSGVIECDIAPPVSQLLISIEAQVTIRKESLFIQLYILTIASSLHRSMPLDPT</sequence>
<dbReference type="EMBL" id="AMQM01004467">
    <property type="status" value="NOT_ANNOTATED_CDS"/>
    <property type="molecule type" value="Genomic_DNA"/>
</dbReference>
<protein>
    <submittedName>
        <fullName evidence="1 2">Uncharacterized protein</fullName>
    </submittedName>
</protein>
<reference evidence="1 3" key="2">
    <citation type="journal article" date="2013" name="Nature">
        <title>Insights into bilaterian evolution from three spiralian genomes.</title>
        <authorList>
            <person name="Simakov O."/>
            <person name="Marletaz F."/>
            <person name="Cho S.J."/>
            <person name="Edsinger-Gonzales E."/>
            <person name="Havlak P."/>
            <person name="Hellsten U."/>
            <person name="Kuo D.H."/>
            <person name="Larsson T."/>
            <person name="Lv J."/>
            <person name="Arendt D."/>
            <person name="Savage R."/>
            <person name="Osoegawa K."/>
            <person name="de Jong P."/>
            <person name="Grimwood J."/>
            <person name="Chapman J.A."/>
            <person name="Shapiro H."/>
            <person name="Aerts A."/>
            <person name="Otillar R.P."/>
            <person name="Terry A.Y."/>
            <person name="Boore J.L."/>
            <person name="Grigoriev I.V."/>
            <person name="Lindberg D.R."/>
            <person name="Seaver E.C."/>
            <person name="Weisblat D.A."/>
            <person name="Putnam N.H."/>
            <person name="Rokhsar D.S."/>
        </authorList>
    </citation>
    <scope>NUCLEOTIDE SEQUENCE</scope>
</reference>
<dbReference type="InParanoid" id="T1F6H5"/>
<dbReference type="EnsemblMetazoa" id="HelroT173164">
    <property type="protein sequence ID" value="HelroP173164"/>
    <property type="gene ID" value="HelroG173164"/>
</dbReference>
<dbReference type="CTD" id="20204424"/>
<dbReference type="Proteomes" id="UP000015101">
    <property type="component" value="Unassembled WGS sequence"/>
</dbReference>
<gene>
    <name evidence="2" type="primary">20204424</name>
    <name evidence="1" type="ORF">HELRODRAFT_173164</name>
</gene>
<dbReference type="GeneID" id="20204424"/>
<dbReference type="HOGENOM" id="CLU_2040606_0_0_1"/>
<dbReference type="KEGG" id="hro:HELRODRAFT_173164"/>
<reference evidence="2" key="3">
    <citation type="submission" date="2015-06" db="UniProtKB">
        <authorList>
            <consortium name="EnsemblMetazoa"/>
        </authorList>
    </citation>
    <scope>IDENTIFICATION</scope>
</reference>
<evidence type="ECO:0000313" key="3">
    <source>
        <dbReference type="Proteomes" id="UP000015101"/>
    </source>
</evidence>
<dbReference type="RefSeq" id="XP_009018023.1">
    <property type="nucleotide sequence ID" value="XM_009019775.1"/>
</dbReference>
<keyword evidence="3" id="KW-1185">Reference proteome</keyword>
<dbReference type="AlphaFoldDB" id="T1F6H5"/>
<evidence type="ECO:0000313" key="2">
    <source>
        <dbReference type="EnsemblMetazoa" id="HelroP173164"/>
    </source>
</evidence>
<name>T1F6H5_HELRO</name>